<dbReference type="RefSeq" id="WP_142929670.1">
    <property type="nucleotide sequence ID" value="NZ_ML660109.1"/>
</dbReference>
<evidence type="ECO:0000256" key="1">
    <source>
        <dbReference type="ARBA" id="ARBA00004127"/>
    </source>
</evidence>
<protein>
    <recommendedName>
        <fullName evidence="8">GMP synthase</fullName>
    </recommendedName>
</protein>
<dbReference type="AlphaFoldDB" id="A0A545SS40"/>
<keyword evidence="3 5" id="KW-1133">Transmembrane helix</keyword>
<comment type="subcellular location">
    <subcellularLocation>
        <location evidence="1">Endomembrane system</location>
        <topology evidence="1">Multi-pass membrane protein</topology>
    </subcellularLocation>
</comment>
<proteinExistence type="predicted"/>
<dbReference type="Proteomes" id="UP000319732">
    <property type="component" value="Unassembled WGS sequence"/>
</dbReference>
<feature type="transmembrane region" description="Helical" evidence="5">
    <location>
        <begin position="222"/>
        <end position="244"/>
    </location>
</feature>
<dbReference type="InterPro" id="IPR008217">
    <property type="entry name" value="Ccc1_fam"/>
</dbReference>
<dbReference type="EMBL" id="VHSG01000033">
    <property type="protein sequence ID" value="TQV67772.1"/>
    <property type="molecule type" value="Genomic_DNA"/>
</dbReference>
<dbReference type="GO" id="GO:0030026">
    <property type="term" value="P:intracellular manganese ion homeostasis"/>
    <property type="evidence" value="ECO:0007669"/>
    <property type="project" value="InterPro"/>
</dbReference>
<evidence type="ECO:0000313" key="7">
    <source>
        <dbReference type="Proteomes" id="UP000319732"/>
    </source>
</evidence>
<evidence type="ECO:0000256" key="5">
    <source>
        <dbReference type="SAM" id="Phobius"/>
    </source>
</evidence>
<name>A0A545SS40_9GAMM</name>
<feature type="transmembrane region" description="Helical" evidence="5">
    <location>
        <begin position="193"/>
        <end position="210"/>
    </location>
</feature>
<keyword evidence="4 5" id="KW-0472">Membrane</keyword>
<sequence length="249" mass="26878">MPTSTPIRDHSPEAISERLALGPNPSYLKDFVYGAIDGAITTFAVVSGVAGAGLAAAVIIILGLANLLADGFSMAVSNYLATRAEGQLRDKTRAEEHWEISHHPEGEREEIRQIFARKGFSGRQLEEAVTIITADRERWVDTMLQEEHGLSLQPQAALRAAVTTFVAFFSIGALPLLTFLVNWRVPGTFAHPFFWSAGLTGIAFFCVGALKGRFVNHPWYRSGLETAVVGGIAAALAYGVGLLLRDLVA</sequence>
<dbReference type="PANTHER" id="PTHR31851">
    <property type="entry name" value="FE(2+)/MN(2+) TRANSPORTER PCL1"/>
    <property type="match status" value="1"/>
</dbReference>
<keyword evidence="7" id="KW-1185">Reference proteome</keyword>
<keyword evidence="2 5" id="KW-0812">Transmembrane</keyword>
<feature type="transmembrane region" description="Helical" evidence="5">
    <location>
        <begin position="160"/>
        <end position="181"/>
    </location>
</feature>
<evidence type="ECO:0000256" key="4">
    <source>
        <dbReference type="ARBA" id="ARBA00023136"/>
    </source>
</evidence>
<evidence type="ECO:0000313" key="6">
    <source>
        <dbReference type="EMBL" id="TQV67772.1"/>
    </source>
</evidence>
<feature type="transmembrane region" description="Helical" evidence="5">
    <location>
        <begin position="31"/>
        <end position="64"/>
    </location>
</feature>
<evidence type="ECO:0000256" key="3">
    <source>
        <dbReference type="ARBA" id="ARBA00022989"/>
    </source>
</evidence>
<dbReference type="Pfam" id="PF01988">
    <property type="entry name" value="VIT1"/>
    <property type="match status" value="1"/>
</dbReference>
<accession>A0A545SS40</accession>
<evidence type="ECO:0008006" key="8">
    <source>
        <dbReference type="Google" id="ProtNLM"/>
    </source>
</evidence>
<gene>
    <name evidence="6" type="ORF">FKG94_24905</name>
</gene>
<dbReference type="GO" id="GO:0012505">
    <property type="term" value="C:endomembrane system"/>
    <property type="evidence" value="ECO:0007669"/>
    <property type="project" value="UniProtKB-SubCell"/>
</dbReference>
<dbReference type="GO" id="GO:0005384">
    <property type="term" value="F:manganese ion transmembrane transporter activity"/>
    <property type="evidence" value="ECO:0007669"/>
    <property type="project" value="InterPro"/>
</dbReference>
<evidence type="ECO:0000256" key="2">
    <source>
        <dbReference type="ARBA" id="ARBA00022692"/>
    </source>
</evidence>
<comment type="caution">
    <text evidence="6">The sequence shown here is derived from an EMBL/GenBank/DDBJ whole genome shotgun (WGS) entry which is preliminary data.</text>
</comment>
<dbReference type="OrthoDB" id="5506246at2"/>
<organism evidence="6 7">
    <name type="scientific">Exilibacterium tricleocarpae</name>
    <dbReference type="NCBI Taxonomy" id="2591008"/>
    <lineage>
        <taxon>Bacteria</taxon>
        <taxon>Pseudomonadati</taxon>
        <taxon>Pseudomonadota</taxon>
        <taxon>Gammaproteobacteria</taxon>
        <taxon>Cellvibrionales</taxon>
        <taxon>Cellvibrionaceae</taxon>
        <taxon>Exilibacterium</taxon>
    </lineage>
</organism>
<reference evidence="6 7" key="1">
    <citation type="submission" date="2019-06" db="EMBL/GenBank/DDBJ databases">
        <title>Whole genome sequence for Cellvibrionaceae sp. R142.</title>
        <authorList>
            <person name="Wang G."/>
        </authorList>
    </citation>
    <scope>NUCLEOTIDE SEQUENCE [LARGE SCALE GENOMIC DNA]</scope>
    <source>
        <strain evidence="6 7">R142</strain>
    </source>
</reference>